<reference evidence="2" key="1">
    <citation type="journal article" date="2021" name="PeerJ">
        <title>Extensive microbial diversity within the chicken gut microbiome revealed by metagenomics and culture.</title>
        <authorList>
            <person name="Gilroy R."/>
            <person name="Ravi A."/>
            <person name="Getino M."/>
            <person name="Pursley I."/>
            <person name="Horton D.L."/>
            <person name="Alikhan N.F."/>
            <person name="Baker D."/>
            <person name="Gharbi K."/>
            <person name="Hall N."/>
            <person name="Watson M."/>
            <person name="Adriaenssens E.M."/>
            <person name="Foster-Nyarko E."/>
            <person name="Jarju S."/>
            <person name="Secka A."/>
            <person name="Antonio M."/>
            <person name="Oren A."/>
            <person name="Chaudhuri R.R."/>
            <person name="La Ragione R."/>
            <person name="Hildebrand F."/>
            <person name="Pallen M.J."/>
        </authorList>
    </citation>
    <scope>NUCLEOTIDE SEQUENCE</scope>
    <source>
        <strain evidence="2">ChiGjej4B4-7305</strain>
    </source>
</reference>
<comment type="caution">
    <text evidence="2">The sequence shown here is derived from an EMBL/GenBank/DDBJ whole genome shotgun (WGS) entry which is preliminary data.</text>
</comment>
<evidence type="ECO:0000313" key="2">
    <source>
        <dbReference type="EMBL" id="HIZ37584.1"/>
    </source>
</evidence>
<reference evidence="2" key="2">
    <citation type="submission" date="2021-04" db="EMBL/GenBank/DDBJ databases">
        <authorList>
            <person name="Gilroy R."/>
        </authorList>
    </citation>
    <scope>NUCLEOTIDE SEQUENCE</scope>
    <source>
        <strain evidence="2">ChiGjej4B4-7305</strain>
    </source>
</reference>
<feature type="compositionally biased region" description="Low complexity" evidence="1">
    <location>
        <begin position="37"/>
        <end position="48"/>
    </location>
</feature>
<proteinExistence type="predicted"/>
<evidence type="ECO:0000256" key="1">
    <source>
        <dbReference type="SAM" id="MobiDB-lite"/>
    </source>
</evidence>
<accession>A0A9D2J6M6</accession>
<sequence>MTARAGGGRSRRAGMSVLAGAAALALSGCGLLGGGTEESTSTASATSGDADSPEASGDRTIPPQLLECGQDRPADDELQLADVDLGTATWSMPEGFEESFSYVEDNPVEEIATTWYAVPTDPELPSLNVLNVVVYTGLDWEGLADACGRVPLEAVEEQLGRYRDQIGAEPLDEAEMTEVAGMPAITQRIGLSEYSYLGYWLFSETQLLHAYCQWTDESAREVIEPACQPLVESVSVG</sequence>
<evidence type="ECO:0000313" key="3">
    <source>
        <dbReference type="Proteomes" id="UP000824037"/>
    </source>
</evidence>
<gene>
    <name evidence="2" type="ORF">H9815_17545</name>
</gene>
<name>A0A9D2J6M6_9MICO</name>
<organism evidence="2 3">
    <name type="scientific">Candidatus Ruania gallistercoris</name>
    <dbReference type="NCBI Taxonomy" id="2838746"/>
    <lineage>
        <taxon>Bacteria</taxon>
        <taxon>Bacillati</taxon>
        <taxon>Actinomycetota</taxon>
        <taxon>Actinomycetes</taxon>
        <taxon>Micrococcales</taxon>
        <taxon>Ruaniaceae</taxon>
        <taxon>Ruania</taxon>
    </lineage>
</organism>
<protein>
    <submittedName>
        <fullName evidence="2">Uncharacterized protein</fullName>
    </submittedName>
</protein>
<dbReference type="AlphaFoldDB" id="A0A9D2J6M6"/>
<dbReference type="EMBL" id="DXBY01000303">
    <property type="protein sequence ID" value="HIZ37584.1"/>
    <property type="molecule type" value="Genomic_DNA"/>
</dbReference>
<feature type="region of interest" description="Disordered" evidence="1">
    <location>
        <begin position="33"/>
        <end position="64"/>
    </location>
</feature>
<dbReference type="Proteomes" id="UP000824037">
    <property type="component" value="Unassembled WGS sequence"/>
</dbReference>
<dbReference type="PROSITE" id="PS51257">
    <property type="entry name" value="PROKAR_LIPOPROTEIN"/>
    <property type="match status" value="1"/>
</dbReference>